<dbReference type="Proteomes" id="UP001589536">
    <property type="component" value="Unassembled WGS sequence"/>
</dbReference>
<protein>
    <submittedName>
        <fullName evidence="1">Uncharacterized protein</fullName>
    </submittedName>
</protein>
<gene>
    <name evidence="1" type="ORF">ACFFPI_07535</name>
</gene>
<name>A0ABV5UNC2_9MICC</name>
<organism evidence="1 2">
    <name type="scientific">Arthrobacter methylotrophus</name>
    <dbReference type="NCBI Taxonomy" id="121291"/>
    <lineage>
        <taxon>Bacteria</taxon>
        <taxon>Bacillati</taxon>
        <taxon>Actinomycetota</taxon>
        <taxon>Actinomycetes</taxon>
        <taxon>Micrococcales</taxon>
        <taxon>Micrococcaceae</taxon>
        <taxon>Arthrobacter</taxon>
    </lineage>
</organism>
<accession>A0ABV5UNC2</accession>
<proteinExistence type="predicted"/>
<dbReference type="RefSeq" id="WP_345042718.1">
    <property type="nucleotide sequence ID" value="NZ_BAABED010000001.1"/>
</dbReference>
<evidence type="ECO:0000313" key="2">
    <source>
        <dbReference type="Proteomes" id="UP001589536"/>
    </source>
</evidence>
<sequence>MPSIPRTIRAGELGSEHRGLHFRSLTYRDGNKTSREGRHVHNYQAETIYHLKNGAILINGSHPYLRPDSVLTVWDPIAGAPELVDDGIMSTPEALDALPVLAIIIDNDPHGKPHAYQKRTAVIGGMRLARWFCTTDADWPESSERLLRESATYSVLWLPKGTP</sequence>
<evidence type="ECO:0000313" key="1">
    <source>
        <dbReference type="EMBL" id="MFB9714007.1"/>
    </source>
</evidence>
<comment type="caution">
    <text evidence="1">The sequence shown here is derived from an EMBL/GenBank/DDBJ whole genome shotgun (WGS) entry which is preliminary data.</text>
</comment>
<keyword evidence="2" id="KW-1185">Reference proteome</keyword>
<reference evidence="1 2" key="1">
    <citation type="submission" date="2024-09" db="EMBL/GenBank/DDBJ databases">
        <authorList>
            <person name="Sun Q."/>
            <person name="Mori K."/>
        </authorList>
    </citation>
    <scope>NUCLEOTIDE SEQUENCE [LARGE SCALE GENOMIC DNA]</scope>
    <source>
        <strain evidence="1 2">JCM 13519</strain>
    </source>
</reference>
<dbReference type="EMBL" id="JBHMBH010000019">
    <property type="protein sequence ID" value="MFB9714007.1"/>
    <property type="molecule type" value="Genomic_DNA"/>
</dbReference>